<dbReference type="InterPro" id="IPR036047">
    <property type="entry name" value="F-box-like_dom_sf"/>
</dbReference>
<name>A0A2N9EHR8_FAGSY</name>
<dbReference type="Gene3D" id="3.60.10.10">
    <property type="entry name" value="Endonuclease/exonuclease/phosphatase"/>
    <property type="match status" value="1"/>
</dbReference>
<evidence type="ECO:0000313" key="2">
    <source>
        <dbReference type="EMBL" id="SPC74285.1"/>
    </source>
</evidence>
<reference evidence="2" key="1">
    <citation type="submission" date="2018-02" db="EMBL/GenBank/DDBJ databases">
        <authorList>
            <person name="Cohen D.B."/>
            <person name="Kent A.D."/>
        </authorList>
    </citation>
    <scope>NUCLEOTIDE SEQUENCE</scope>
</reference>
<dbReference type="Gene3D" id="3.30.420.10">
    <property type="entry name" value="Ribonuclease H-like superfamily/Ribonuclease H"/>
    <property type="match status" value="1"/>
</dbReference>
<dbReference type="SMART" id="SM00256">
    <property type="entry name" value="FBOX"/>
    <property type="match status" value="2"/>
</dbReference>
<gene>
    <name evidence="2" type="ORF">FSB_LOCUS2167</name>
</gene>
<dbReference type="Pfam" id="PF07734">
    <property type="entry name" value="FBA_1"/>
    <property type="match status" value="1"/>
</dbReference>
<dbReference type="InterPro" id="IPR001810">
    <property type="entry name" value="F-box_dom"/>
</dbReference>
<dbReference type="CDD" id="cd06222">
    <property type="entry name" value="RNase_H_like"/>
    <property type="match status" value="1"/>
</dbReference>
<dbReference type="InterPro" id="IPR036397">
    <property type="entry name" value="RNaseH_sf"/>
</dbReference>
<dbReference type="Gene3D" id="1.20.1280.50">
    <property type="match status" value="1"/>
</dbReference>
<dbReference type="PROSITE" id="PS50181">
    <property type="entry name" value="FBOX"/>
    <property type="match status" value="1"/>
</dbReference>
<dbReference type="InterPro" id="IPR050796">
    <property type="entry name" value="SCF_F-box_component"/>
</dbReference>
<evidence type="ECO:0000259" key="1">
    <source>
        <dbReference type="PROSITE" id="PS50181"/>
    </source>
</evidence>
<dbReference type="NCBIfam" id="TIGR01640">
    <property type="entry name" value="F_box_assoc_1"/>
    <property type="match status" value="1"/>
</dbReference>
<dbReference type="InterPro" id="IPR017451">
    <property type="entry name" value="F-box-assoc_interact_dom"/>
</dbReference>
<dbReference type="InterPro" id="IPR026960">
    <property type="entry name" value="RVT-Znf"/>
</dbReference>
<dbReference type="InterPro" id="IPR002156">
    <property type="entry name" value="RNaseH_domain"/>
</dbReference>
<feature type="domain" description="F-box" evidence="1">
    <location>
        <begin position="1319"/>
        <end position="1365"/>
    </location>
</feature>
<organism evidence="2">
    <name type="scientific">Fagus sylvatica</name>
    <name type="common">Beechnut</name>
    <dbReference type="NCBI Taxonomy" id="28930"/>
    <lineage>
        <taxon>Eukaryota</taxon>
        <taxon>Viridiplantae</taxon>
        <taxon>Streptophyta</taxon>
        <taxon>Embryophyta</taxon>
        <taxon>Tracheophyta</taxon>
        <taxon>Spermatophyta</taxon>
        <taxon>Magnoliopsida</taxon>
        <taxon>eudicotyledons</taxon>
        <taxon>Gunneridae</taxon>
        <taxon>Pentapetalae</taxon>
        <taxon>rosids</taxon>
        <taxon>fabids</taxon>
        <taxon>Fagales</taxon>
        <taxon>Fagaceae</taxon>
        <taxon>Fagus</taxon>
    </lineage>
</organism>
<dbReference type="GO" id="GO:0004523">
    <property type="term" value="F:RNA-DNA hybrid ribonuclease activity"/>
    <property type="evidence" value="ECO:0007669"/>
    <property type="project" value="InterPro"/>
</dbReference>
<dbReference type="PANTHER" id="PTHR31672">
    <property type="entry name" value="BNACNNG10540D PROTEIN"/>
    <property type="match status" value="1"/>
</dbReference>
<dbReference type="SUPFAM" id="SSF56219">
    <property type="entry name" value="DNase I-like"/>
    <property type="match status" value="1"/>
</dbReference>
<dbReference type="SUPFAM" id="SSF81383">
    <property type="entry name" value="F-box domain"/>
    <property type="match status" value="2"/>
</dbReference>
<dbReference type="Pfam" id="PF13456">
    <property type="entry name" value="RVT_3"/>
    <property type="match status" value="1"/>
</dbReference>
<dbReference type="SUPFAM" id="SSF53098">
    <property type="entry name" value="Ribonuclease H-like"/>
    <property type="match status" value="1"/>
</dbReference>
<dbReference type="InterPro" id="IPR036691">
    <property type="entry name" value="Endo/exonu/phosph_ase_sf"/>
</dbReference>
<accession>A0A2N9EHR8</accession>
<sequence>MGDFNEISKAEEKCGRLGRSETQMQNFRDVIDECGFMDLGFTGPRFTWTNNRPSDMAWERLDRAMATTEWIMLFPSVCVHHLDGKFSDHKPLWIGTDPIPQHVPRVFRFEEMWTSEQGCEETIAATWRTSKRGVPMYQVWDKIHACRRGLRAWSKHNFGSIKMQIRDTETKLKQAEVNSMRGFDHHRVTELKRHLRELLSKEERMWRQRSRTEWLKAGDSNTRFFHCRATQRKCHNHIHRLKNNDGVWTENQDQVPQLFLEYYTNLFTTETPSQIEKVVENILPVVTSEMNRQLTRDFTSQEVENAMKHMVPLKAPGSDGLPPLFYQKYWHLAGADVTQAVLTSLNSGRMLQAINHTHITFIPKIKNPESVSDYRPISLCNVIYKIASKGKQGSMALKLDMSKAYDRVEWKFLERVMQQMGFHPKWVTLMMECISTVSYSILINGAPHGFVKPTRDCDRIQEILHTYEQASGQKVNHNKTTIFFSKSTPQSVQQRIQTKLEVPVIKHYKKYLGLPSFIGRAKYTSFAKIKERVWSKLKGWKAKLISQTGREVLIKSVAQAIPSFAMSCFRLPARLCFEIEVLIRKFWWGENGDKGTQDGRYSVRSGYRLLMDESLKDDPSCSNSSQLTKIWNSIWSLQVPSKVRHFLWHSCHDSLPTKENLHRRHILDDARCEICKLSVETTLHALWNCPSIELVWRSLLWRASTVGTNFLNFLDLTQYMIANWTSHEFETFAMVCWSLWYHRNKKRLSQPTEPQDRLVARAQELLAEFNSAHQSQMPPQPPRESLRIEWNPPELGRCKVNFDGAVFAETEEAGIGVIIRNSNGEPMAALCQRIPYPHSVNAVEASAARAATQLAIDVGILDVEIEGDSSGIVSALLDPNPCLALFGHLIEDTKQLAQSLNFVSFKHVKRDGNSVAHTLAKKAKSSKPLEIWLETVSPDILPILCMAAKKLHAFLPQGMVEDILSRLAVKSLIRFKCVSKAWLLLITSRQFVKSQLERASSQNPKVIAIQEDIYLPSEAVLLVYQNHVGYEVEPLDVGFPLGSTRTTKSGKVFTSFVSCNGLVCVEFHNKKTVKSDYMFWNPSTRSYRNIPRSSTFDSSINGYLYTGFGYDYSTDDYKLLRSHDDEIRPTTIEFEIFSLKTFTWRKINQDKTDSEVTDAMNYDMKEDSESTYFNGAIYWILKPAPMSLDDERFLPGASIIYFDLAEEIFHEMELPDPVISLTMDESFEESFEYSLDLVILGEHLCLSVWTDEDLSVQLWMMKESWTRLATIPNCNTCLKPIFLSNNNFEPKPGIEKDFIFRHEATYVESLFSLDCNDGRQVLRSIPQDLVEKILSRLTVKHLLRFKCVSKTWYSLITSRQFAKSHFQIASQNPKVFALIDYDNDGVRVVQSDIGHDGGFEFEPVDFGFPLRGTSTTKIDTLQRRLAYCNGLLLRSYYSLTRKSKLAFQIFSLKTFTWRKINFEDKDKDGSIYDRLVWSDEIRKQCSMYFNGAIYWIVVTDYDKNDKGRNPSLI</sequence>
<dbReference type="Pfam" id="PF13966">
    <property type="entry name" value="zf-RVT"/>
    <property type="match status" value="1"/>
</dbReference>
<dbReference type="CDD" id="cd22157">
    <property type="entry name" value="F-box_AtFBW1-like"/>
    <property type="match status" value="2"/>
</dbReference>
<dbReference type="InterPro" id="IPR006527">
    <property type="entry name" value="F-box-assoc_dom_typ1"/>
</dbReference>
<dbReference type="PANTHER" id="PTHR31672:SF13">
    <property type="entry name" value="F-BOX PROTEIN CPR30-LIKE"/>
    <property type="match status" value="1"/>
</dbReference>
<dbReference type="InterPro" id="IPR012337">
    <property type="entry name" value="RNaseH-like_sf"/>
</dbReference>
<dbReference type="Pfam" id="PF00646">
    <property type="entry name" value="F-box"/>
    <property type="match status" value="2"/>
</dbReference>
<dbReference type="GO" id="GO:0003676">
    <property type="term" value="F:nucleic acid binding"/>
    <property type="evidence" value="ECO:0007669"/>
    <property type="project" value="InterPro"/>
</dbReference>
<protein>
    <recommendedName>
        <fullName evidence="1">F-box domain-containing protein</fullName>
    </recommendedName>
</protein>
<dbReference type="InterPro" id="IPR044730">
    <property type="entry name" value="RNase_H-like_dom_plant"/>
</dbReference>
<dbReference type="EMBL" id="OIVN01000102">
    <property type="protein sequence ID" value="SPC74285.1"/>
    <property type="molecule type" value="Genomic_DNA"/>
</dbReference>
<proteinExistence type="predicted"/>